<feature type="region of interest" description="Disordered" evidence="1">
    <location>
        <begin position="111"/>
        <end position="134"/>
    </location>
</feature>
<comment type="caution">
    <text evidence="2">The sequence shown here is derived from an EMBL/GenBank/DDBJ whole genome shotgun (WGS) entry which is preliminary data.</text>
</comment>
<dbReference type="AlphaFoldDB" id="A0A9N9DVZ7"/>
<keyword evidence="3" id="KW-1185">Reference proteome</keyword>
<dbReference type="OrthoDB" id="2433550at2759"/>
<sequence length="134" mass="15403">MKHYSGKAPYRLTPYVEVLQTHVNKVNKATVYKACIKKLERETAIERSIFTNTKACIKVYLKKCQNFFKKYTEEERNEILYRLDNETQEINTVVSTNSAISLSTNLSFISTSSTSEPTTKTTKTKTHAIQHTKS</sequence>
<feature type="compositionally biased region" description="Low complexity" evidence="1">
    <location>
        <begin position="111"/>
        <end position="121"/>
    </location>
</feature>
<dbReference type="Proteomes" id="UP000789759">
    <property type="component" value="Unassembled WGS sequence"/>
</dbReference>
<name>A0A9N9DVZ7_9GLOM</name>
<evidence type="ECO:0000256" key="1">
    <source>
        <dbReference type="SAM" id="MobiDB-lite"/>
    </source>
</evidence>
<evidence type="ECO:0000313" key="3">
    <source>
        <dbReference type="Proteomes" id="UP000789759"/>
    </source>
</evidence>
<proteinExistence type="predicted"/>
<evidence type="ECO:0000313" key="2">
    <source>
        <dbReference type="EMBL" id="CAG8654932.1"/>
    </source>
</evidence>
<accession>A0A9N9DVZ7</accession>
<gene>
    <name evidence="2" type="ORF">CPELLU_LOCUS9521</name>
</gene>
<reference evidence="2" key="1">
    <citation type="submission" date="2021-06" db="EMBL/GenBank/DDBJ databases">
        <authorList>
            <person name="Kallberg Y."/>
            <person name="Tangrot J."/>
            <person name="Rosling A."/>
        </authorList>
    </citation>
    <scope>NUCLEOTIDE SEQUENCE</scope>
    <source>
        <strain evidence="2">FL966</strain>
    </source>
</reference>
<protein>
    <submittedName>
        <fullName evidence="2">14374_t:CDS:1</fullName>
    </submittedName>
</protein>
<feature type="compositionally biased region" description="Basic residues" evidence="1">
    <location>
        <begin position="122"/>
        <end position="134"/>
    </location>
</feature>
<organism evidence="2 3">
    <name type="scientific">Cetraspora pellucida</name>
    <dbReference type="NCBI Taxonomy" id="1433469"/>
    <lineage>
        <taxon>Eukaryota</taxon>
        <taxon>Fungi</taxon>
        <taxon>Fungi incertae sedis</taxon>
        <taxon>Mucoromycota</taxon>
        <taxon>Glomeromycotina</taxon>
        <taxon>Glomeromycetes</taxon>
        <taxon>Diversisporales</taxon>
        <taxon>Gigasporaceae</taxon>
        <taxon>Cetraspora</taxon>
    </lineage>
</organism>
<dbReference type="EMBL" id="CAJVQA010007323">
    <property type="protein sequence ID" value="CAG8654932.1"/>
    <property type="molecule type" value="Genomic_DNA"/>
</dbReference>